<dbReference type="Proteomes" id="UP000190837">
    <property type="component" value="Unassembled WGS sequence"/>
</dbReference>
<sequence>MKNLTQWLIDRLRGRERTHIDLHAQSGEVIIRQGLRRVRLSHVQYLQLVQLKGWQQ</sequence>
<protein>
    <submittedName>
        <fullName evidence="1">Uncharacterized protein</fullName>
    </submittedName>
</protein>
<dbReference type="RefSeq" id="WP_143312315.1">
    <property type="nucleotide sequence ID" value="NZ_FKLO01000080.1"/>
</dbReference>
<organism evidence="1 2">
    <name type="scientific">Cardiobacterium hominis</name>
    <dbReference type="NCBI Taxonomy" id="2718"/>
    <lineage>
        <taxon>Bacteria</taxon>
        <taxon>Pseudomonadati</taxon>
        <taxon>Pseudomonadota</taxon>
        <taxon>Gammaproteobacteria</taxon>
        <taxon>Cardiobacteriales</taxon>
        <taxon>Cardiobacteriaceae</taxon>
        <taxon>Cardiobacterium</taxon>
    </lineage>
</organism>
<evidence type="ECO:0000313" key="1">
    <source>
        <dbReference type="EMBL" id="SAM71716.1"/>
    </source>
</evidence>
<proteinExistence type="predicted"/>
<gene>
    <name evidence="1" type="ORF">CHUV0807_2367</name>
</gene>
<evidence type="ECO:0000313" key="2">
    <source>
        <dbReference type="Proteomes" id="UP000190837"/>
    </source>
</evidence>
<dbReference type="EMBL" id="FKLO01000080">
    <property type="protein sequence ID" value="SAM71716.1"/>
    <property type="molecule type" value="Genomic_DNA"/>
</dbReference>
<reference evidence="2" key="1">
    <citation type="submission" date="2016-04" db="EMBL/GenBank/DDBJ databases">
        <authorList>
            <person name="Tagini F."/>
        </authorList>
    </citation>
    <scope>NUCLEOTIDE SEQUENCE [LARGE SCALE GENOMIC DNA]</scope>
    <source>
        <strain evidence="2">CHUV0807</strain>
    </source>
</reference>
<dbReference type="AlphaFoldDB" id="A0A1C3H739"/>
<accession>A0A1C3H739</accession>
<name>A0A1C3H739_9GAMM</name>